<reference evidence="6 7" key="1">
    <citation type="submission" date="2016-11" db="EMBL/GenBank/DDBJ databases">
        <authorList>
            <person name="Klemetsen T."/>
        </authorList>
    </citation>
    <scope>NUCLEOTIDE SEQUENCE [LARGE SCALE GENOMIC DNA]</scope>
    <source>
        <strain evidence="6">MT 2528</strain>
    </source>
</reference>
<feature type="domain" description="Prolyl 4-hydroxylase alpha subunit" evidence="5">
    <location>
        <begin position="26"/>
        <end position="202"/>
    </location>
</feature>
<evidence type="ECO:0000256" key="4">
    <source>
        <dbReference type="ARBA" id="ARBA00023002"/>
    </source>
</evidence>
<evidence type="ECO:0000313" key="7">
    <source>
        <dbReference type="Proteomes" id="UP000182660"/>
    </source>
</evidence>
<comment type="caution">
    <text evidence="6">The sequence shown here is derived from an EMBL/GenBank/DDBJ whole genome shotgun (WGS) entry which is preliminary data.</text>
</comment>
<dbReference type="Proteomes" id="UP000182660">
    <property type="component" value="Unassembled WGS sequence"/>
</dbReference>
<dbReference type="SMART" id="SM00702">
    <property type="entry name" value="P4Hc"/>
    <property type="match status" value="1"/>
</dbReference>
<dbReference type="PANTHER" id="PTHR12907">
    <property type="entry name" value="EGL NINE HOMOLOG-RELATED"/>
    <property type="match status" value="1"/>
</dbReference>
<comment type="cofactor">
    <cofactor evidence="1">
        <name>L-ascorbate</name>
        <dbReference type="ChEBI" id="CHEBI:38290"/>
    </cofactor>
</comment>
<evidence type="ECO:0000259" key="5">
    <source>
        <dbReference type="SMART" id="SM00702"/>
    </source>
</evidence>
<keyword evidence="2" id="KW-0847">Vitamin C</keyword>
<keyword evidence="4" id="KW-0560">Oxidoreductase</keyword>
<dbReference type="Gene3D" id="2.60.120.620">
    <property type="entry name" value="q2cbj1_9rhob like domain"/>
    <property type="match status" value="1"/>
</dbReference>
<keyword evidence="7" id="KW-1185">Reference proteome</keyword>
<evidence type="ECO:0000313" key="6">
    <source>
        <dbReference type="EMBL" id="SGY96294.1"/>
    </source>
</evidence>
<sequence>METTQLRAKNNFRTTIDAILDNIHKHGYAVIEDALPEGIIEKLLTDCLENQPEFKAAGIGRQQDSQLNTQIRKDKTLWLTGESPAQADFMALMSDLRLEVNRNFFLGLFDYECHYAKYEIGDFYKKHLDAFKGKSNRVFTTVCYLNTPGVGGELLIYAQDSNDVIVRIAPKTGTLVVFESERFPHEVLAAKSTRYSIAGWFRMNNSIAGTIDPTS</sequence>
<evidence type="ECO:0000256" key="2">
    <source>
        <dbReference type="ARBA" id="ARBA00022896"/>
    </source>
</evidence>
<proteinExistence type="predicted"/>
<evidence type="ECO:0000256" key="1">
    <source>
        <dbReference type="ARBA" id="ARBA00001961"/>
    </source>
</evidence>
<dbReference type="Pfam" id="PF13640">
    <property type="entry name" value="2OG-FeII_Oxy_3"/>
    <property type="match status" value="1"/>
</dbReference>
<dbReference type="PANTHER" id="PTHR12907:SF26">
    <property type="entry name" value="HIF PROLYL HYDROXYLASE, ISOFORM C"/>
    <property type="match status" value="1"/>
</dbReference>
<dbReference type="InterPro" id="IPR051559">
    <property type="entry name" value="HIF_prolyl_hydroxylases"/>
</dbReference>
<accession>A0ABY1HJK7</accession>
<evidence type="ECO:0000256" key="3">
    <source>
        <dbReference type="ARBA" id="ARBA00022964"/>
    </source>
</evidence>
<dbReference type="InterPro" id="IPR044862">
    <property type="entry name" value="Pro_4_hyd_alph_FE2OG_OXY"/>
</dbReference>
<protein>
    <submittedName>
        <fullName evidence="6">Prolyl 4-hydroxylase, alpha subunit domain</fullName>
    </submittedName>
</protein>
<name>A0ABY1HJK7_9GAMM</name>
<dbReference type="InterPro" id="IPR006620">
    <property type="entry name" value="Pro_4_hyd_alph"/>
</dbReference>
<gene>
    <name evidence="6" type="ORF">MT2528_3175</name>
</gene>
<dbReference type="EMBL" id="FPLJ01000069">
    <property type="protein sequence ID" value="SGY96294.1"/>
    <property type="molecule type" value="Genomic_DNA"/>
</dbReference>
<keyword evidence="3" id="KW-0223">Dioxygenase</keyword>
<organism evidence="6 7">
    <name type="scientific">Moritella viscosa</name>
    <dbReference type="NCBI Taxonomy" id="80854"/>
    <lineage>
        <taxon>Bacteria</taxon>
        <taxon>Pseudomonadati</taxon>
        <taxon>Pseudomonadota</taxon>
        <taxon>Gammaproteobacteria</taxon>
        <taxon>Alteromonadales</taxon>
        <taxon>Moritellaceae</taxon>
        <taxon>Moritella</taxon>
    </lineage>
</organism>